<proteinExistence type="predicted"/>
<dbReference type="EMBL" id="EU660574">
    <property type="protein sequence ID" value="ACC86799.1"/>
    <property type="molecule type" value="Genomic_DNA"/>
</dbReference>
<dbReference type="AlphaFoldDB" id="C3RYP3"/>
<name>C3RYP3_9EMBR</name>
<protein>
    <submittedName>
        <fullName evidence="1">Uncharacterized protein ORF104_2</fullName>
    </submittedName>
</protein>
<keyword evidence="1" id="KW-0496">Mitochondrion</keyword>
<evidence type="ECO:0000313" key="1">
    <source>
        <dbReference type="EMBL" id="ACC86799.1"/>
    </source>
</evidence>
<sequence>MCVGFIPRLPPQKIDEEGSYKYEVLLIYHQHKAEGVPSAPFSAALRAIEEASSPLFSTWPLRPGIEVKVFCASFYPSILRPLNLLLYSFLLGSGLGPSGATKRA</sequence>
<dbReference type="GeneID" id="7804534"/>
<dbReference type="RefSeq" id="YP_002860276.1">
    <property type="nucleotide sequence ID" value="NC_012651.1"/>
</dbReference>
<reference evidence="1" key="1">
    <citation type="journal article" date="2009" name="J. Mol. Evol.">
        <title>The complete mitochondrial genome sequence of the hornwort Megaceros aenigmaticus shows a mixed mode of conservative yet dynamic evolution in early land plant mitochondrial genomes.</title>
        <authorList>
            <person name="Li L."/>
            <person name="Wang B."/>
            <person name="Liu Y."/>
            <person name="Qiu Y.L."/>
        </authorList>
    </citation>
    <scope>NUCLEOTIDE SEQUENCE</scope>
</reference>
<gene>
    <name evidence="1" type="primary">ORF104_2</name>
    <name evidence="1" type="ORF">MeaeMp40</name>
</gene>
<accession>C3RYP3</accession>
<geneLocation type="mitochondrion" evidence="1"/>
<organism evidence="1">
    <name type="scientific">Nothoceros aenigmaticus</name>
    <dbReference type="NCBI Taxonomy" id="13813"/>
    <lineage>
        <taxon>Eukaryota</taxon>
        <taxon>Viridiplantae</taxon>
        <taxon>Streptophyta</taxon>
        <taxon>Embryophyta</taxon>
        <taxon>Anthocerotophyta</taxon>
        <taxon>Anthocerotopsida</taxon>
        <taxon>Dendrocerotidae</taxon>
        <taxon>Dendrocerotales</taxon>
        <taxon>Dendrocerotaceae</taxon>
        <taxon>Dendrocerotoideae</taxon>
        <taxon>Nothoceros</taxon>
    </lineage>
</organism>